<evidence type="ECO:0000256" key="3">
    <source>
        <dbReference type="ARBA" id="ARBA00022771"/>
    </source>
</evidence>
<keyword evidence="4" id="KW-0862">Zinc</keyword>
<evidence type="ECO:0000256" key="8">
    <source>
        <dbReference type="ARBA" id="ARBA00023242"/>
    </source>
</evidence>
<feature type="domain" description="SBP-type" evidence="11">
    <location>
        <begin position="90"/>
        <end position="167"/>
    </location>
</feature>
<evidence type="ECO:0000256" key="1">
    <source>
        <dbReference type="ARBA" id="ARBA00004123"/>
    </source>
</evidence>
<dbReference type="AlphaFoldDB" id="A0AAV7GX66"/>
<keyword evidence="2" id="KW-0479">Metal-binding</keyword>
<keyword evidence="5" id="KW-0805">Transcription regulation</keyword>
<protein>
    <recommendedName>
        <fullName evidence="11">SBP-type domain-containing protein</fullName>
    </recommendedName>
</protein>
<keyword evidence="13" id="KW-1185">Reference proteome</keyword>
<dbReference type="InterPro" id="IPR044817">
    <property type="entry name" value="SBP-like"/>
</dbReference>
<dbReference type="GO" id="GO:0003677">
    <property type="term" value="F:DNA binding"/>
    <property type="evidence" value="ECO:0007669"/>
    <property type="project" value="UniProtKB-KW"/>
</dbReference>
<keyword evidence="6" id="KW-0238">DNA-binding</keyword>
<evidence type="ECO:0000256" key="9">
    <source>
        <dbReference type="PROSITE-ProRule" id="PRU00470"/>
    </source>
</evidence>
<dbReference type="InterPro" id="IPR004333">
    <property type="entry name" value="SBP_dom"/>
</dbReference>
<evidence type="ECO:0000259" key="11">
    <source>
        <dbReference type="PROSITE" id="PS51141"/>
    </source>
</evidence>
<feature type="compositionally biased region" description="Polar residues" evidence="10">
    <location>
        <begin position="170"/>
        <end position="185"/>
    </location>
</feature>
<dbReference type="GO" id="GO:0005634">
    <property type="term" value="C:nucleus"/>
    <property type="evidence" value="ECO:0007669"/>
    <property type="project" value="UniProtKB-SubCell"/>
</dbReference>
<dbReference type="GO" id="GO:0008270">
    <property type="term" value="F:zinc ion binding"/>
    <property type="evidence" value="ECO:0007669"/>
    <property type="project" value="UniProtKB-KW"/>
</dbReference>
<dbReference type="PANTHER" id="PTHR31251:SF208">
    <property type="entry name" value="SQUAMOSA PROMOTER-BINDING-LIKE PROTEIN 18"/>
    <property type="match status" value="1"/>
</dbReference>
<dbReference type="Proteomes" id="UP000775213">
    <property type="component" value="Unassembled WGS sequence"/>
</dbReference>
<evidence type="ECO:0000313" key="12">
    <source>
        <dbReference type="EMBL" id="KAH0461067.1"/>
    </source>
</evidence>
<keyword evidence="8" id="KW-0539">Nucleus</keyword>
<gene>
    <name evidence="12" type="ORF">IEQ34_008642</name>
</gene>
<comment type="subcellular location">
    <subcellularLocation>
        <location evidence="1">Nucleus</location>
    </subcellularLocation>
</comment>
<dbReference type="SUPFAM" id="SSF103612">
    <property type="entry name" value="SBT domain"/>
    <property type="match status" value="1"/>
</dbReference>
<dbReference type="EMBL" id="JAGFBR010000009">
    <property type="protein sequence ID" value="KAH0461067.1"/>
    <property type="molecule type" value="Genomic_DNA"/>
</dbReference>
<proteinExistence type="predicted"/>
<comment type="caution">
    <text evidence="12">The sequence shown here is derived from an EMBL/GenBank/DDBJ whole genome shotgun (WGS) entry which is preliminary data.</text>
</comment>
<evidence type="ECO:0000313" key="13">
    <source>
        <dbReference type="Proteomes" id="UP000775213"/>
    </source>
</evidence>
<organism evidence="12 13">
    <name type="scientific">Dendrobium chrysotoxum</name>
    <name type="common">Orchid</name>
    <dbReference type="NCBI Taxonomy" id="161865"/>
    <lineage>
        <taxon>Eukaryota</taxon>
        <taxon>Viridiplantae</taxon>
        <taxon>Streptophyta</taxon>
        <taxon>Embryophyta</taxon>
        <taxon>Tracheophyta</taxon>
        <taxon>Spermatophyta</taxon>
        <taxon>Magnoliopsida</taxon>
        <taxon>Liliopsida</taxon>
        <taxon>Asparagales</taxon>
        <taxon>Orchidaceae</taxon>
        <taxon>Epidendroideae</taxon>
        <taxon>Malaxideae</taxon>
        <taxon>Dendrobiinae</taxon>
        <taxon>Dendrobium</taxon>
    </lineage>
</organism>
<keyword evidence="3 9" id="KW-0863">Zinc-finger</keyword>
<evidence type="ECO:0000256" key="10">
    <source>
        <dbReference type="SAM" id="MobiDB-lite"/>
    </source>
</evidence>
<evidence type="ECO:0000256" key="4">
    <source>
        <dbReference type="ARBA" id="ARBA00022833"/>
    </source>
</evidence>
<dbReference type="PANTHER" id="PTHR31251">
    <property type="entry name" value="SQUAMOSA PROMOTER-BINDING-LIKE PROTEIN 4"/>
    <property type="match status" value="1"/>
</dbReference>
<evidence type="ECO:0000256" key="6">
    <source>
        <dbReference type="ARBA" id="ARBA00023125"/>
    </source>
</evidence>
<evidence type="ECO:0000256" key="2">
    <source>
        <dbReference type="ARBA" id="ARBA00022723"/>
    </source>
</evidence>
<dbReference type="FunFam" id="4.10.1100.10:FF:000001">
    <property type="entry name" value="Squamosa promoter-binding-like protein 14"/>
    <property type="match status" value="1"/>
</dbReference>
<keyword evidence="7" id="KW-0804">Transcription</keyword>
<dbReference type="Pfam" id="PF03110">
    <property type="entry name" value="SBP"/>
    <property type="match status" value="1"/>
</dbReference>
<dbReference type="InterPro" id="IPR036893">
    <property type="entry name" value="SBP_sf"/>
</dbReference>
<name>A0AAV7GX66_DENCH</name>
<reference evidence="12 13" key="1">
    <citation type="journal article" date="2021" name="Hortic Res">
        <title>Chromosome-scale assembly of the Dendrobium chrysotoxum genome enhances the understanding of orchid evolution.</title>
        <authorList>
            <person name="Zhang Y."/>
            <person name="Zhang G.Q."/>
            <person name="Zhang D."/>
            <person name="Liu X.D."/>
            <person name="Xu X.Y."/>
            <person name="Sun W.H."/>
            <person name="Yu X."/>
            <person name="Zhu X."/>
            <person name="Wang Z.W."/>
            <person name="Zhao X."/>
            <person name="Zhong W.Y."/>
            <person name="Chen H."/>
            <person name="Yin W.L."/>
            <person name="Huang T."/>
            <person name="Niu S.C."/>
            <person name="Liu Z.J."/>
        </authorList>
    </citation>
    <scope>NUCLEOTIDE SEQUENCE [LARGE SCALE GENOMIC DNA]</scope>
    <source>
        <strain evidence="12">Lindl</strain>
    </source>
</reference>
<evidence type="ECO:0000256" key="7">
    <source>
        <dbReference type="ARBA" id="ARBA00023163"/>
    </source>
</evidence>
<dbReference type="PROSITE" id="PS51141">
    <property type="entry name" value="ZF_SBP"/>
    <property type="match status" value="1"/>
</dbReference>
<dbReference type="Gene3D" id="4.10.1100.10">
    <property type="entry name" value="Transcription factor, SBP-box domain"/>
    <property type="match status" value="1"/>
</dbReference>
<feature type="region of interest" description="Disordered" evidence="10">
    <location>
        <begin position="157"/>
        <end position="185"/>
    </location>
</feature>
<accession>A0AAV7GX66</accession>
<sequence>MEWNLKMPPWDLAESHQETETRFFSLVGSSSESQQQSSRIDCSVDLKLGELGDFGLSNQWKDRTLRASASMVTSSGASRRARVPSSAGHIATCSVDGCVADLSKCREYHKRHKVCEVHSKTPIVVVGGREQRFCQQCSRFHSLSEFDEGKRSCRKRLDGHNRRRRKPQLDTLNPGNLLSNHQGSGYSSHLQICPSTMPDPNWINFSAKSEHGTLHSHCLPLQFPFLQQSEAGLGSDRAFSLLSSSAQSSHIHLSPMAYNADKISTEQPLQQCSSSVELYPCFHSPTCASMTGMPCVQTEDENVGSNLVSETNGTSLHCQDMFQGSSKVLLEGTSETPSNPWQW</sequence>
<evidence type="ECO:0000256" key="5">
    <source>
        <dbReference type="ARBA" id="ARBA00023015"/>
    </source>
</evidence>